<gene>
    <name evidence="4" type="ORF">DBV39_05195</name>
</gene>
<keyword evidence="5" id="KW-1185">Reference proteome</keyword>
<sequence length="138" mass="14873">MTTTFAQQGQVSYFGLHIPYLEHLGIEPVEIGEDTAVTRLTRRNEVVNSRGHIHGGALLSMLDFTLSAAGRSHDPVGTGVATIDLSSSFLSPGDSDLICRARCIRRGSSICFCEGEILNEAGQVVAKAMASFKMFKVK</sequence>
<dbReference type="NCBIfam" id="TIGR00369">
    <property type="entry name" value="unchar_dom_1"/>
    <property type="match status" value="1"/>
</dbReference>
<dbReference type="CDD" id="cd03443">
    <property type="entry name" value="PaaI_thioesterase"/>
    <property type="match status" value="1"/>
</dbReference>
<reference evidence="4 5" key="1">
    <citation type="submission" date="2018-04" db="EMBL/GenBank/DDBJ databases">
        <title>Bordetella sp. HZ20 isolated from seawater.</title>
        <authorList>
            <person name="Sun C."/>
        </authorList>
    </citation>
    <scope>NUCLEOTIDE SEQUENCE [LARGE SCALE GENOMIC DNA]</scope>
    <source>
        <strain evidence="4 5">HZ20</strain>
    </source>
</reference>
<dbReference type="InterPro" id="IPR003736">
    <property type="entry name" value="PAAI_dom"/>
</dbReference>
<evidence type="ECO:0000256" key="2">
    <source>
        <dbReference type="ARBA" id="ARBA00022801"/>
    </source>
</evidence>
<dbReference type="KEGG" id="boz:DBV39_05195"/>
<dbReference type="InterPro" id="IPR039298">
    <property type="entry name" value="ACOT13"/>
</dbReference>
<dbReference type="SUPFAM" id="SSF54637">
    <property type="entry name" value="Thioesterase/thiol ester dehydrase-isomerase"/>
    <property type="match status" value="1"/>
</dbReference>
<dbReference type="Gene3D" id="3.10.129.10">
    <property type="entry name" value="Hotdog Thioesterase"/>
    <property type="match status" value="1"/>
</dbReference>
<evidence type="ECO:0000313" key="5">
    <source>
        <dbReference type="Proteomes" id="UP000244571"/>
    </source>
</evidence>
<dbReference type="EMBL" id="CP028901">
    <property type="protein sequence ID" value="AWB33205.1"/>
    <property type="molecule type" value="Genomic_DNA"/>
</dbReference>
<dbReference type="PANTHER" id="PTHR21660">
    <property type="entry name" value="THIOESTERASE SUPERFAMILY MEMBER-RELATED"/>
    <property type="match status" value="1"/>
</dbReference>
<name>A0A2R4XHB8_9BURK</name>
<dbReference type="Pfam" id="PF03061">
    <property type="entry name" value="4HBT"/>
    <property type="match status" value="1"/>
</dbReference>
<accession>A0A2R4XHB8</accession>
<proteinExistence type="inferred from homology"/>
<dbReference type="AlphaFoldDB" id="A0A2R4XHB8"/>
<organism evidence="4 5">
    <name type="scientific">Orrella marina</name>
    <dbReference type="NCBI Taxonomy" id="2163011"/>
    <lineage>
        <taxon>Bacteria</taxon>
        <taxon>Pseudomonadati</taxon>
        <taxon>Pseudomonadota</taxon>
        <taxon>Betaproteobacteria</taxon>
        <taxon>Burkholderiales</taxon>
        <taxon>Alcaligenaceae</taxon>
        <taxon>Orrella</taxon>
    </lineage>
</organism>
<dbReference type="PANTHER" id="PTHR21660:SF1">
    <property type="entry name" value="ACYL-COENZYME A THIOESTERASE 13"/>
    <property type="match status" value="1"/>
</dbReference>
<dbReference type="RefSeq" id="WP_108620634.1">
    <property type="nucleotide sequence ID" value="NZ_CP028901.1"/>
</dbReference>
<keyword evidence="2" id="KW-0378">Hydrolase</keyword>
<dbReference type="InterPro" id="IPR006683">
    <property type="entry name" value="Thioestr_dom"/>
</dbReference>
<dbReference type="GO" id="GO:0047617">
    <property type="term" value="F:fatty acyl-CoA hydrolase activity"/>
    <property type="evidence" value="ECO:0007669"/>
    <property type="project" value="InterPro"/>
</dbReference>
<dbReference type="InterPro" id="IPR029069">
    <property type="entry name" value="HotDog_dom_sf"/>
</dbReference>
<evidence type="ECO:0000259" key="3">
    <source>
        <dbReference type="Pfam" id="PF03061"/>
    </source>
</evidence>
<evidence type="ECO:0000256" key="1">
    <source>
        <dbReference type="ARBA" id="ARBA00008324"/>
    </source>
</evidence>
<feature type="domain" description="Thioesterase" evidence="3">
    <location>
        <begin position="51"/>
        <end position="125"/>
    </location>
</feature>
<comment type="similarity">
    <text evidence="1">Belongs to the thioesterase PaaI family.</text>
</comment>
<evidence type="ECO:0000313" key="4">
    <source>
        <dbReference type="EMBL" id="AWB33205.1"/>
    </source>
</evidence>
<protein>
    <submittedName>
        <fullName evidence="4">PaaI family thioesterase</fullName>
    </submittedName>
</protein>
<dbReference type="OrthoDB" id="4717506at2"/>
<dbReference type="Proteomes" id="UP000244571">
    <property type="component" value="Chromosome"/>
</dbReference>